<gene>
    <name evidence="2" type="ORF">CO030_00680</name>
</gene>
<dbReference type="AlphaFoldDB" id="A0A2M8FAW9"/>
<feature type="compositionally biased region" description="Basic and acidic residues" evidence="1">
    <location>
        <begin position="43"/>
        <end position="65"/>
    </location>
</feature>
<reference evidence="3" key="1">
    <citation type="submission" date="2017-09" db="EMBL/GenBank/DDBJ databases">
        <title>Depth-based differentiation of microbial function through sediment-hosted aquifers and enrichment of novel symbionts in the deep terrestrial subsurface.</title>
        <authorList>
            <person name="Probst A.J."/>
            <person name="Ladd B."/>
            <person name="Jarett J.K."/>
            <person name="Geller-Mcgrath D.E."/>
            <person name="Sieber C.M.K."/>
            <person name="Emerson J.B."/>
            <person name="Anantharaman K."/>
            <person name="Thomas B.C."/>
            <person name="Malmstrom R."/>
            <person name="Stieglmeier M."/>
            <person name="Klingl A."/>
            <person name="Woyke T."/>
            <person name="Ryan C.M."/>
            <person name="Banfield J.F."/>
        </authorList>
    </citation>
    <scope>NUCLEOTIDE SEQUENCE [LARGE SCALE GENOMIC DNA]</scope>
</reference>
<organism evidence="2 3">
    <name type="scientific">Candidatus Magasanikbacteria bacterium CG_4_9_14_0_2_um_filter_42_11</name>
    <dbReference type="NCBI Taxonomy" id="1974643"/>
    <lineage>
        <taxon>Bacteria</taxon>
        <taxon>Candidatus Magasanikiibacteriota</taxon>
    </lineage>
</organism>
<comment type="caution">
    <text evidence="2">The sequence shown here is derived from an EMBL/GenBank/DDBJ whole genome shotgun (WGS) entry which is preliminary data.</text>
</comment>
<name>A0A2M8FAW9_9BACT</name>
<dbReference type="EMBL" id="PFRH01000022">
    <property type="protein sequence ID" value="PJC52866.1"/>
    <property type="molecule type" value="Genomic_DNA"/>
</dbReference>
<feature type="compositionally biased region" description="Polar residues" evidence="1">
    <location>
        <begin position="21"/>
        <end position="38"/>
    </location>
</feature>
<evidence type="ECO:0000313" key="2">
    <source>
        <dbReference type="EMBL" id="PJC52866.1"/>
    </source>
</evidence>
<proteinExistence type="predicted"/>
<evidence type="ECO:0000256" key="1">
    <source>
        <dbReference type="SAM" id="MobiDB-lite"/>
    </source>
</evidence>
<feature type="region of interest" description="Disordered" evidence="1">
    <location>
        <begin position="19"/>
        <end position="129"/>
    </location>
</feature>
<accession>A0A2M8FAW9</accession>
<sequence length="401" mass="44515">MAEPMILIKKADGTTERVPLSSVTSINNKQQSTSNKQLAINPAKRDPTLRDNKHVTVHNEQEISEPKTLNSEPRTNIPEPISPKLEPVPPKKQTFLTPAPKSVPAQAPRLPKDTDLPMEETPHELSTTTPVSDYFTDLAKAHEWNEQDHKSPLEETVSQADVINPLARAVPSARFEDVAMVTKNISFSIPVDLEHRLHSLIQSRLKDIRSDAQVIEYAARPAEHGGLALTSEQAQELIQAIHTSLETSREESIPAPRRTVQQTPTPKKTATVFSSAPTMSSSSGGGDTSFTDIHPPEKQQQTVGPLEEIGQITMTDFRRYGKDPAKATEILKAKIAVIREESYLEFQKVKVAWIQSPLYGQYLSHITQSLSERTPLTASRSDDMTPEDMKEIALFSASLRM</sequence>
<feature type="compositionally biased region" description="Polar residues" evidence="1">
    <location>
        <begin position="259"/>
        <end position="279"/>
    </location>
</feature>
<dbReference type="Proteomes" id="UP000231456">
    <property type="component" value="Unassembled WGS sequence"/>
</dbReference>
<feature type="compositionally biased region" description="Basic and acidic residues" evidence="1">
    <location>
        <begin position="110"/>
        <end position="123"/>
    </location>
</feature>
<evidence type="ECO:0000313" key="3">
    <source>
        <dbReference type="Proteomes" id="UP000231456"/>
    </source>
</evidence>
<protein>
    <submittedName>
        <fullName evidence="2">Uncharacterized protein</fullName>
    </submittedName>
</protein>
<feature type="region of interest" description="Disordered" evidence="1">
    <location>
        <begin position="245"/>
        <end position="303"/>
    </location>
</feature>